<gene>
    <name evidence="3" type="ORF">Rleg9DRAFT_1708</name>
</gene>
<dbReference type="Pfam" id="PF20441">
    <property type="entry name" value="TerL_nuclease"/>
    <property type="match status" value="1"/>
</dbReference>
<dbReference type="RefSeq" id="WP_003586790.1">
    <property type="nucleotide sequence ID" value="NZ_JH719381.1"/>
</dbReference>
<sequence>MTTLEISDPVTDWAQEVVDGWITSGQYGRLACQRHLNDLKYGPARGLEWRPEAANRALKFFPSVLMVTAGAKAGEPFNLPSYTKFVVGSLYGWYRKDSGRLRFRSSWIETGKGQIKSPVAAALGLYNMGFRGIPRAECYAIAKDRNQANVLFGDAAAMALAEMPDAEFDGESLVSRGTILTRGTGDMIWMLEHPESGSKFRSLAGDEKVNGPRPTYVAADEIHEWKSDGALKTWKSAGAKMPGDFLLWMSTNTPAADQPVATEWSHLHQRILRGEAEDDSAFAFIARIDPGDKPFEDEICWQKSMPCLGITFPIENVRIEVNSARNSVGMRLSTERLYFGVPVGSSEYWIDLDFWEAVQGNVDIADAGTADVYLTLDLSKKNDLTAVGMGWQDAKGVLHAAVQYWKPTEKLKEKSEEDHAQYVEWAAAVPPLLNLVPGRSIEYEFIAVLIKKLVATYNVPALVVDPAYLTDFRKACDNIGLDTWVWDPDEDVGSGLKIMIHGQGRLGMQSKKALWMPRSLQKFEDRILQRKIVIDESPITKWCSGNAAIQPDAQNNRFFIKKHQRGRIDGMTVLAMLSGAVDLVEPSEQSPWDSEEDLDALEAKIEAEMAALEEAMANVF</sequence>
<protein>
    <submittedName>
        <fullName evidence="3">Phage terminase-like protein, large subunit</fullName>
    </submittedName>
</protein>
<dbReference type="PANTHER" id="PTHR41287:SF1">
    <property type="entry name" value="PROTEIN YMFN"/>
    <property type="match status" value="1"/>
</dbReference>
<dbReference type="InterPro" id="IPR005021">
    <property type="entry name" value="Terminase_largesu-like"/>
</dbReference>
<dbReference type="Gene3D" id="3.40.50.300">
    <property type="entry name" value="P-loop containing nucleotide triphosphate hydrolases"/>
    <property type="match status" value="1"/>
</dbReference>
<name>I9N4T0_RHILT</name>
<reference evidence="3 4" key="1">
    <citation type="submission" date="2012-02" db="EMBL/GenBank/DDBJ databases">
        <title>Improved High-Quality Draft Sequence of Rhizobium leguminosarum bv. trifolii WSM597.</title>
        <authorList>
            <consortium name="US DOE Joint Genome Institute"/>
            <person name="Lucas S."/>
            <person name="Han J."/>
            <person name="Lapidus A."/>
            <person name="Cheng J.-F."/>
            <person name="Goodwin L."/>
            <person name="Pitluck S."/>
            <person name="Peters L."/>
            <person name="Ovchinnikova G."/>
            <person name="Held B."/>
            <person name="Detter J.C."/>
            <person name="Han C."/>
            <person name="Tapia R."/>
            <person name="Land M."/>
            <person name="Hauser L."/>
            <person name="Kyrpides N."/>
            <person name="Ivanova N."/>
            <person name="Pagani I."/>
            <person name="Brau L."/>
            <person name="Yates R."/>
            <person name="O'Hara G."/>
            <person name="Rui T."/>
            <person name="Howieson J."/>
            <person name="Reeve W."/>
            <person name="Woyke T."/>
        </authorList>
    </citation>
    <scope>NUCLEOTIDE SEQUENCE [LARGE SCALE GENOMIC DNA]</scope>
    <source>
        <strain evidence="3 4">WSM597</strain>
    </source>
</reference>
<dbReference type="InterPro" id="IPR046461">
    <property type="entry name" value="TerL_ATPase"/>
</dbReference>
<evidence type="ECO:0000313" key="3">
    <source>
        <dbReference type="EMBL" id="EJB02894.1"/>
    </source>
</evidence>
<evidence type="ECO:0000259" key="2">
    <source>
        <dbReference type="Pfam" id="PF20441"/>
    </source>
</evidence>
<dbReference type="Pfam" id="PF03354">
    <property type="entry name" value="TerL_ATPase"/>
    <property type="match status" value="1"/>
</dbReference>
<dbReference type="AlphaFoldDB" id="I9N4T0"/>
<organism evidence="3 4">
    <name type="scientific">Rhizobium leguminosarum bv. trifolii WSM597</name>
    <dbReference type="NCBI Taxonomy" id="754764"/>
    <lineage>
        <taxon>Bacteria</taxon>
        <taxon>Pseudomonadati</taxon>
        <taxon>Pseudomonadota</taxon>
        <taxon>Alphaproteobacteria</taxon>
        <taxon>Hyphomicrobiales</taxon>
        <taxon>Rhizobiaceae</taxon>
        <taxon>Rhizobium/Agrobacterium group</taxon>
        <taxon>Rhizobium</taxon>
    </lineage>
</organism>
<accession>I9N4T0</accession>
<dbReference type="HOGENOM" id="CLU_026632_6_0_5"/>
<dbReference type="Proteomes" id="UP000005092">
    <property type="component" value="Unassembled WGS sequence"/>
</dbReference>
<feature type="domain" description="Terminase large subunit-like endonuclease" evidence="2">
    <location>
        <begin position="276"/>
        <end position="482"/>
    </location>
</feature>
<dbReference type="GO" id="GO:0004519">
    <property type="term" value="F:endonuclease activity"/>
    <property type="evidence" value="ECO:0007669"/>
    <property type="project" value="InterPro"/>
</dbReference>
<dbReference type="EMBL" id="JH719381">
    <property type="protein sequence ID" value="EJB02894.1"/>
    <property type="molecule type" value="Genomic_DNA"/>
</dbReference>
<evidence type="ECO:0000259" key="1">
    <source>
        <dbReference type="Pfam" id="PF03354"/>
    </source>
</evidence>
<dbReference type="OrthoDB" id="9760250at2"/>
<feature type="domain" description="Terminase large subunit-like ATPase" evidence="1">
    <location>
        <begin position="82"/>
        <end position="252"/>
    </location>
</feature>
<evidence type="ECO:0000313" key="4">
    <source>
        <dbReference type="Proteomes" id="UP000005092"/>
    </source>
</evidence>
<dbReference type="InterPro" id="IPR027417">
    <property type="entry name" value="P-loop_NTPase"/>
</dbReference>
<dbReference type="PANTHER" id="PTHR41287">
    <property type="match status" value="1"/>
</dbReference>
<proteinExistence type="predicted"/>
<dbReference type="InterPro" id="IPR046462">
    <property type="entry name" value="TerL_nuclease"/>
</dbReference>